<dbReference type="OrthoDB" id="9806170at2"/>
<feature type="active site" description="Proton donor" evidence="4">
    <location>
        <position position="106"/>
    </location>
</feature>
<comment type="function">
    <text evidence="4">Catalyzes the transfer of a formyl group from 10-formyltetrahydrofolate to 5-phospho-ribosyl-glycinamide (GAR), producing 5-phospho-ribosyl-N-formylglycinamide (FGAR) and tetrahydrofolate.</text>
</comment>
<dbReference type="InterPro" id="IPR036477">
    <property type="entry name" value="Formyl_transf_N_sf"/>
</dbReference>
<dbReference type="RefSeq" id="WP_127123074.1">
    <property type="nucleotide sequence ID" value="NZ_BHXQ01000005.1"/>
</dbReference>
<evidence type="ECO:0000313" key="7">
    <source>
        <dbReference type="Proteomes" id="UP000288227"/>
    </source>
</evidence>
<dbReference type="Pfam" id="PF00551">
    <property type="entry name" value="Formyl_trans_N"/>
    <property type="match status" value="1"/>
</dbReference>
<name>A0A401UC14_9BACT</name>
<dbReference type="AlphaFoldDB" id="A0A401UC14"/>
<dbReference type="PANTHER" id="PTHR43369">
    <property type="entry name" value="PHOSPHORIBOSYLGLYCINAMIDE FORMYLTRANSFERASE"/>
    <property type="match status" value="1"/>
</dbReference>
<dbReference type="InterPro" id="IPR004607">
    <property type="entry name" value="GART"/>
</dbReference>
<gene>
    <name evidence="4" type="primary">purN</name>
    <name evidence="6" type="ORF">SanaruYs_26520</name>
</gene>
<feature type="binding site" evidence="4">
    <location>
        <position position="104"/>
    </location>
    <ligand>
        <name>(6R)-10-formyltetrahydrofolate</name>
        <dbReference type="ChEBI" id="CHEBI:195366"/>
    </ligand>
</feature>
<dbReference type="InterPro" id="IPR002376">
    <property type="entry name" value="Formyl_transf_N"/>
</dbReference>
<evidence type="ECO:0000256" key="4">
    <source>
        <dbReference type="HAMAP-Rule" id="MF_01930"/>
    </source>
</evidence>
<feature type="domain" description="Formyl transferase N-terminal" evidence="5">
    <location>
        <begin position="5"/>
        <end position="184"/>
    </location>
</feature>
<keyword evidence="3 4" id="KW-0658">Purine biosynthesis</keyword>
<protein>
    <recommendedName>
        <fullName evidence="4">Phosphoribosylglycinamide formyltransferase</fullName>
        <ecNumber evidence="4">2.1.2.2</ecNumber>
    </recommendedName>
    <alternativeName>
        <fullName evidence="4">5'-phosphoribosylglycinamide transformylase</fullName>
    </alternativeName>
    <alternativeName>
        <fullName evidence="4">GAR transformylase</fullName>
        <shortName evidence="4">GART</shortName>
    </alternativeName>
</protein>
<evidence type="ECO:0000256" key="1">
    <source>
        <dbReference type="ARBA" id="ARBA00005054"/>
    </source>
</evidence>
<dbReference type="Proteomes" id="UP000288227">
    <property type="component" value="Unassembled WGS sequence"/>
</dbReference>
<evidence type="ECO:0000256" key="2">
    <source>
        <dbReference type="ARBA" id="ARBA00022679"/>
    </source>
</evidence>
<dbReference type="GO" id="GO:0006189">
    <property type="term" value="P:'de novo' IMP biosynthetic process"/>
    <property type="evidence" value="ECO:0007669"/>
    <property type="project" value="UniProtKB-UniRule"/>
</dbReference>
<keyword evidence="7" id="KW-1185">Reference proteome</keyword>
<dbReference type="HAMAP" id="MF_01930">
    <property type="entry name" value="PurN"/>
    <property type="match status" value="1"/>
</dbReference>
<comment type="catalytic activity">
    <reaction evidence="4">
        <text>N(1)-(5-phospho-beta-D-ribosyl)glycinamide + (6R)-10-formyltetrahydrofolate = N(2)-formyl-N(1)-(5-phospho-beta-D-ribosyl)glycinamide + (6S)-5,6,7,8-tetrahydrofolate + H(+)</text>
        <dbReference type="Rhea" id="RHEA:15053"/>
        <dbReference type="ChEBI" id="CHEBI:15378"/>
        <dbReference type="ChEBI" id="CHEBI:57453"/>
        <dbReference type="ChEBI" id="CHEBI:143788"/>
        <dbReference type="ChEBI" id="CHEBI:147286"/>
        <dbReference type="ChEBI" id="CHEBI:195366"/>
        <dbReference type="EC" id="2.1.2.2"/>
    </reaction>
</comment>
<evidence type="ECO:0000313" key="6">
    <source>
        <dbReference type="EMBL" id="GCC52415.1"/>
    </source>
</evidence>
<dbReference type="PANTHER" id="PTHR43369:SF2">
    <property type="entry name" value="PHOSPHORIBOSYLGLYCINAMIDE FORMYLTRANSFERASE"/>
    <property type="match status" value="1"/>
</dbReference>
<dbReference type="Gene3D" id="3.40.50.170">
    <property type="entry name" value="Formyl transferase, N-terminal domain"/>
    <property type="match status" value="1"/>
</dbReference>
<dbReference type="CDD" id="cd08645">
    <property type="entry name" value="FMT_core_GART"/>
    <property type="match status" value="1"/>
</dbReference>
<comment type="caution">
    <text evidence="6">The sequence shown here is derived from an EMBL/GenBank/DDBJ whole genome shotgun (WGS) entry which is preliminary data.</text>
</comment>
<dbReference type="EMBL" id="BHXQ01000005">
    <property type="protein sequence ID" value="GCC52415.1"/>
    <property type="molecule type" value="Genomic_DNA"/>
</dbReference>
<reference evidence="6 7" key="1">
    <citation type="submission" date="2018-11" db="EMBL/GenBank/DDBJ databases">
        <title>Chryseotalea sanarue gen. nov., sp., nov., a member of the family Cytophagaceae, isolated from a brackish lake in Hamamatsu Japan.</title>
        <authorList>
            <person name="Maejima Y."/>
            <person name="Iino T."/>
            <person name="Muraguchi Y."/>
            <person name="Fukuda K."/>
            <person name="Ohkuma M."/>
            <person name="Moriuchi R."/>
            <person name="Dohra H."/>
            <person name="Kimbara K."/>
            <person name="Shintani M."/>
        </authorList>
    </citation>
    <scope>NUCLEOTIDE SEQUENCE [LARGE SCALE GENOMIC DNA]</scope>
    <source>
        <strain evidence="6 7">Ys</strain>
    </source>
</reference>
<dbReference type="EC" id="2.1.2.2" evidence="4"/>
<keyword evidence="2 4" id="KW-0808">Transferase</keyword>
<dbReference type="SUPFAM" id="SSF53328">
    <property type="entry name" value="Formyltransferase"/>
    <property type="match status" value="1"/>
</dbReference>
<comment type="similarity">
    <text evidence="4">Belongs to the GART family.</text>
</comment>
<comment type="caution">
    <text evidence="4">Lacks conserved residue(s) required for the propagation of feature annotation.</text>
</comment>
<dbReference type="UniPathway" id="UPA00074">
    <property type="reaction ID" value="UER00126"/>
</dbReference>
<evidence type="ECO:0000256" key="3">
    <source>
        <dbReference type="ARBA" id="ARBA00022755"/>
    </source>
</evidence>
<feature type="site" description="Raises pKa of active site His" evidence="4">
    <location>
        <position position="147"/>
    </location>
</feature>
<accession>A0A401UC14</accession>
<comment type="pathway">
    <text evidence="1 4">Purine metabolism; IMP biosynthesis via de novo pathway; N(2)-formyl-N(1)-(5-phospho-D-ribosyl)glycinamide from N(1)-(5-phospho-D-ribosyl)glycinamide (10-formyl THF route): step 1/1.</text>
</comment>
<organism evidence="6 7">
    <name type="scientific">Chryseotalea sanaruensis</name>
    <dbReference type="NCBI Taxonomy" id="2482724"/>
    <lineage>
        <taxon>Bacteria</taxon>
        <taxon>Pseudomonadati</taxon>
        <taxon>Bacteroidota</taxon>
        <taxon>Cytophagia</taxon>
        <taxon>Cytophagales</taxon>
        <taxon>Chryseotaleaceae</taxon>
        <taxon>Chryseotalea</taxon>
    </lineage>
</organism>
<dbReference type="GO" id="GO:0005829">
    <property type="term" value="C:cytosol"/>
    <property type="evidence" value="ECO:0007669"/>
    <property type="project" value="TreeGrafter"/>
</dbReference>
<feature type="binding site" evidence="4">
    <location>
        <begin position="14"/>
        <end position="16"/>
    </location>
    <ligand>
        <name>N(1)-(5-phospho-beta-D-ribosyl)glycinamide</name>
        <dbReference type="ChEBI" id="CHEBI:143788"/>
    </ligand>
</feature>
<dbReference type="GO" id="GO:0004644">
    <property type="term" value="F:phosphoribosylglycinamide formyltransferase activity"/>
    <property type="evidence" value="ECO:0007669"/>
    <property type="project" value="UniProtKB-UniRule"/>
</dbReference>
<feature type="binding site" evidence="4">
    <location>
        <position position="60"/>
    </location>
    <ligand>
        <name>(6R)-10-formyltetrahydrofolate</name>
        <dbReference type="ChEBI" id="CHEBI:195366"/>
    </ligand>
</feature>
<evidence type="ECO:0000259" key="5">
    <source>
        <dbReference type="Pfam" id="PF00551"/>
    </source>
</evidence>
<proteinExistence type="inferred from homology"/>
<sequence length="191" mass="21515">MKKFRLAIFASGSGSNAERICQYFLNHDTIEVVLILSNNEKAAVLEKAKRLNITAVHFNKEEFKAGGRVENVLVDNEISHVVLAGFLWLVPAFLIQRFPNRIVNIHPALLPKYGGKGMYGRHVHEAVQNSGDRETGITIHLVNEKFDEGKHLFQAACAIQPTDTVQDIAVRVQVLEHKHYPVVIEQWLQNG</sequence>